<keyword evidence="2" id="KW-1185">Reference proteome</keyword>
<protein>
    <submittedName>
        <fullName evidence="1">Uncharacterized protein</fullName>
    </submittedName>
</protein>
<dbReference type="EMBL" id="JAVFWL010000005">
    <property type="protein sequence ID" value="KAK6753286.1"/>
    <property type="molecule type" value="Genomic_DNA"/>
</dbReference>
<organism evidence="1 2">
    <name type="scientific">Necator americanus</name>
    <name type="common">Human hookworm</name>
    <dbReference type="NCBI Taxonomy" id="51031"/>
    <lineage>
        <taxon>Eukaryota</taxon>
        <taxon>Metazoa</taxon>
        <taxon>Ecdysozoa</taxon>
        <taxon>Nematoda</taxon>
        <taxon>Chromadorea</taxon>
        <taxon>Rhabditida</taxon>
        <taxon>Rhabditina</taxon>
        <taxon>Rhabditomorpha</taxon>
        <taxon>Strongyloidea</taxon>
        <taxon>Ancylostomatidae</taxon>
        <taxon>Bunostominae</taxon>
        <taxon>Necator</taxon>
    </lineage>
</organism>
<reference evidence="1 2" key="1">
    <citation type="submission" date="2023-08" db="EMBL/GenBank/DDBJ databases">
        <title>A Necator americanus chromosomal reference genome.</title>
        <authorList>
            <person name="Ilik V."/>
            <person name="Petrzelkova K.J."/>
            <person name="Pardy F."/>
            <person name="Fuh T."/>
            <person name="Niatou-Singa F.S."/>
            <person name="Gouil Q."/>
            <person name="Baker L."/>
            <person name="Ritchie M.E."/>
            <person name="Jex A.R."/>
            <person name="Gazzola D."/>
            <person name="Li H."/>
            <person name="Toshio Fujiwara R."/>
            <person name="Zhan B."/>
            <person name="Aroian R.V."/>
            <person name="Pafco B."/>
            <person name="Schwarz E.M."/>
        </authorList>
    </citation>
    <scope>NUCLEOTIDE SEQUENCE [LARGE SCALE GENOMIC DNA]</scope>
    <source>
        <strain evidence="1 2">Aroian</strain>
        <tissue evidence="1">Whole animal</tissue>
    </source>
</reference>
<evidence type="ECO:0000313" key="2">
    <source>
        <dbReference type="Proteomes" id="UP001303046"/>
    </source>
</evidence>
<gene>
    <name evidence="1" type="primary">Necator_chrV.g17505</name>
    <name evidence="1" type="ORF">RB195_012715</name>
</gene>
<comment type="caution">
    <text evidence="1">The sequence shown here is derived from an EMBL/GenBank/DDBJ whole genome shotgun (WGS) entry which is preliminary data.</text>
</comment>
<evidence type="ECO:0000313" key="1">
    <source>
        <dbReference type="EMBL" id="KAK6753286.1"/>
    </source>
</evidence>
<sequence length="89" mass="9899">MTKLLEPAEVFLSSQTGLAPIYRPRRDERLGLDQGGFEPSTEIEAQDTVDMATIHTVYENPYANTECMSHIPKTVGTGSQLDVSWSKQI</sequence>
<name>A0ABR1DTQ2_NECAM</name>
<proteinExistence type="predicted"/>
<dbReference type="Proteomes" id="UP001303046">
    <property type="component" value="Unassembled WGS sequence"/>
</dbReference>
<accession>A0ABR1DTQ2</accession>